<dbReference type="PRINTS" id="PR00385">
    <property type="entry name" value="P450"/>
</dbReference>
<sequence>KLTSPLRNIPGPWHSAFSSLWYKSKLAQGSQLLAVTELHQKLGPLVRVAPNMVSVGDVDAVRTIHSTHRFTKGPLYDCFRFANADNVFATRHADFYKARKRLTAPAFTSTAVSEMESIILDAGINSLLRRLERHADGKQEINMFKLFSFMTFDAIGEIAFGKSFNLLEEEDHPLLGWMHSTLMLGIYVRILYAYVFGQTAAPIIFPKHVAAERSLVDFTVEAIRRRRNDRSRTDALQKLLDAEDEDTGARLRENDLATETIVQLIAGTDTTSTALTWALYRLLDRPECMRLLQEELDGAFPDKNASITHADVRDLPYLNAVINETLRVHPVAAGDAQRVVPAEGVQLCGQFIPGGTIVIPQMYVLHHLEAHWSDPFAFKPERWLVSPERMHEMKRAFIPFSMGVRACIGRNLAWLELRTGLAAIVRRF</sequence>
<dbReference type="InterPro" id="IPR001128">
    <property type="entry name" value="Cyt_P450"/>
</dbReference>
<keyword evidence="5 9" id="KW-0560">Oxidoreductase</keyword>
<reference evidence="11" key="1">
    <citation type="journal article" date="2018" name="Nat. Microbiol.">
        <title>Leveraging single-cell genomics to expand the fungal tree of life.</title>
        <authorList>
            <person name="Ahrendt S.R."/>
            <person name="Quandt C.A."/>
            <person name="Ciobanu D."/>
            <person name="Clum A."/>
            <person name="Salamov A."/>
            <person name="Andreopoulos B."/>
            <person name="Cheng J.F."/>
            <person name="Woyke T."/>
            <person name="Pelin A."/>
            <person name="Henrissat B."/>
            <person name="Reynolds N.K."/>
            <person name="Benny G.L."/>
            <person name="Smith M.E."/>
            <person name="James T.Y."/>
            <person name="Grigoriev I.V."/>
        </authorList>
    </citation>
    <scope>NUCLEOTIDE SEQUENCE [LARGE SCALE GENOMIC DNA]</scope>
    <source>
        <strain evidence="11">RSA 1356</strain>
    </source>
</reference>
<evidence type="ECO:0000313" key="10">
    <source>
        <dbReference type="EMBL" id="RKP05869.1"/>
    </source>
</evidence>
<dbReference type="AlphaFoldDB" id="A0A4V1IW04"/>
<dbReference type="InterPro" id="IPR002401">
    <property type="entry name" value="Cyt_P450_E_grp-I"/>
</dbReference>
<feature type="non-terminal residue" evidence="10">
    <location>
        <position position="428"/>
    </location>
</feature>
<name>A0A4V1IW04_9FUNG</name>
<dbReference type="InterPro" id="IPR036396">
    <property type="entry name" value="Cyt_P450_sf"/>
</dbReference>
<dbReference type="GO" id="GO:0005506">
    <property type="term" value="F:iron ion binding"/>
    <property type="evidence" value="ECO:0007669"/>
    <property type="project" value="InterPro"/>
</dbReference>
<dbReference type="PANTHER" id="PTHR24305">
    <property type="entry name" value="CYTOCHROME P450"/>
    <property type="match status" value="1"/>
</dbReference>
<dbReference type="PRINTS" id="PR00463">
    <property type="entry name" value="EP450I"/>
</dbReference>
<evidence type="ECO:0000256" key="8">
    <source>
        <dbReference type="PIRSR" id="PIRSR602401-1"/>
    </source>
</evidence>
<evidence type="ECO:0000256" key="6">
    <source>
        <dbReference type="ARBA" id="ARBA00023004"/>
    </source>
</evidence>
<feature type="non-terminal residue" evidence="10">
    <location>
        <position position="1"/>
    </location>
</feature>
<evidence type="ECO:0000256" key="5">
    <source>
        <dbReference type="ARBA" id="ARBA00023002"/>
    </source>
</evidence>
<evidence type="ECO:0000256" key="4">
    <source>
        <dbReference type="ARBA" id="ARBA00022723"/>
    </source>
</evidence>
<evidence type="ECO:0000256" key="9">
    <source>
        <dbReference type="RuleBase" id="RU000461"/>
    </source>
</evidence>
<dbReference type="Proteomes" id="UP000271241">
    <property type="component" value="Unassembled WGS sequence"/>
</dbReference>
<keyword evidence="3 8" id="KW-0349">Heme</keyword>
<evidence type="ECO:0000256" key="2">
    <source>
        <dbReference type="ARBA" id="ARBA00010617"/>
    </source>
</evidence>
<dbReference type="Pfam" id="PF00067">
    <property type="entry name" value="p450"/>
    <property type="match status" value="1"/>
</dbReference>
<keyword evidence="4 8" id="KW-0479">Metal-binding</keyword>
<dbReference type="STRING" id="78915.A0A4V1IW04"/>
<evidence type="ECO:0000256" key="1">
    <source>
        <dbReference type="ARBA" id="ARBA00001971"/>
    </source>
</evidence>
<evidence type="ECO:0000313" key="11">
    <source>
        <dbReference type="Proteomes" id="UP000271241"/>
    </source>
</evidence>
<dbReference type="InterPro" id="IPR050121">
    <property type="entry name" value="Cytochrome_P450_monoxygenase"/>
</dbReference>
<dbReference type="OrthoDB" id="6692864at2759"/>
<dbReference type="Gene3D" id="1.10.630.10">
    <property type="entry name" value="Cytochrome P450"/>
    <property type="match status" value="1"/>
</dbReference>
<dbReference type="PROSITE" id="PS00086">
    <property type="entry name" value="CYTOCHROME_P450"/>
    <property type="match status" value="1"/>
</dbReference>
<organism evidence="10 11">
    <name type="scientific">Thamnocephalis sphaerospora</name>
    <dbReference type="NCBI Taxonomy" id="78915"/>
    <lineage>
        <taxon>Eukaryota</taxon>
        <taxon>Fungi</taxon>
        <taxon>Fungi incertae sedis</taxon>
        <taxon>Zoopagomycota</taxon>
        <taxon>Zoopagomycotina</taxon>
        <taxon>Zoopagomycetes</taxon>
        <taxon>Zoopagales</taxon>
        <taxon>Sigmoideomycetaceae</taxon>
        <taxon>Thamnocephalis</taxon>
    </lineage>
</organism>
<dbReference type="CDD" id="cd11061">
    <property type="entry name" value="CYP67-like"/>
    <property type="match status" value="1"/>
</dbReference>
<gene>
    <name evidence="10" type="ORF">THASP1DRAFT_1879</name>
</gene>
<keyword evidence="6 8" id="KW-0408">Iron</keyword>
<protein>
    <submittedName>
        <fullName evidence="10">Cytochrome P450</fullName>
    </submittedName>
</protein>
<comment type="cofactor">
    <cofactor evidence="1 8">
        <name>heme</name>
        <dbReference type="ChEBI" id="CHEBI:30413"/>
    </cofactor>
</comment>
<dbReference type="PANTHER" id="PTHR24305:SF29">
    <property type="entry name" value="BENZOATE-PARA-HYDROXYLASE"/>
    <property type="match status" value="1"/>
</dbReference>
<dbReference type="GO" id="GO:0004497">
    <property type="term" value="F:monooxygenase activity"/>
    <property type="evidence" value="ECO:0007669"/>
    <property type="project" value="UniProtKB-KW"/>
</dbReference>
<proteinExistence type="inferred from homology"/>
<feature type="binding site" description="axial binding residue" evidence="8">
    <location>
        <position position="407"/>
    </location>
    <ligand>
        <name>heme</name>
        <dbReference type="ChEBI" id="CHEBI:30413"/>
    </ligand>
    <ligandPart>
        <name>Fe</name>
        <dbReference type="ChEBI" id="CHEBI:18248"/>
    </ligandPart>
</feature>
<dbReference type="GO" id="GO:0020037">
    <property type="term" value="F:heme binding"/>
    <property type="evidence" value="ECO:0007669"/>
    <property type="project" value="InterPro"/>
</dbReference>
<dbReference type="InterPro" id="IPR017972">
    <property type="entry name" value="Cyt_P450_CS"/>
</dbReference>
<accession>A0A4V1IW04</accession>
<keyword evidence="7 9" id="KW-0503">Monooxygenase</keyword>
<dbReference type="GO" id="GO:0016705">
    <property type="term" value="F:oxidoreductase activity, acting on paired donors, with incorporation or reduction of molecular oxygen"/>
    <property type="evidence" value="ECO:0007669"/>
    <property type="project" value="InterPro"/>
</dbReference>
<evidence type="ECO:0000256" key="3">
    <source>
        <dbReference type="ARBA" id="ARBA00022617"/>
    </source>
</evidence>
<evidence type="ECO:0000256" key="7">
    <source>
        <dbReference type="ARBA" id="ARBA00023033"/>
    </source>
</evidence>
<comment type="similarity">
    <text evidence="2 9">Belongs to the cytochrome P450 family.</text>
</comment>
<dbReference type="EMBL" id="KZ993011">
    <property type="protein sequence ID" value="RKP05869.1"/>
    <property type="molecule type" value="Genomic_DNA"/>
</dbReference>
<keyword evidence="11" id="KW-1185">Reference proteome</keyword>
<dbReference type="SUPFAM" id="SSF48264">
    <property type="entry name" value="Cytochrome P450"/>
    <property type="match status" value="1"/>
</dbReference>